<keyword evidence="1" id="KW-0175">Coiled coil</keyword>
<sequence>MCPCRVKKWHHKTIQTEALPQEKQQDSSEFITSEEPSLEYWKKLAEERRKALDEALKENEELWEKVHELEKEKAAMELIVNEAKAMAEMLQEVTNEDES</sequence>
<dbReference type="Proteomes" id="UP000677054">
    <property type="component" value="Unassembled WGS sequence"/>
</dbReference>
<keyword evidence="3" id="KW-1185">Reference proteome</keyword>
<dbReference type="OrthoDB" id="10043826at2759"/>
<dbReference type="EMBL" id="CAJPEV010000741">
    <property type="protein sequence ID" value="CAG0888140.1"/>
    <property type="molecule type" value="Genomic_DNA"/>
</dbReference>
<dbReference type="EMBL" id="LR900258">
    <property type="protein sequence ID" value="CAD7244939.1"/>
    <property type="molecule type" value="Genomic_DNA"/>
</dbReference>
<proteinExistence type="predicted"/>
<gene>
    <name evidence="2" type="ORF">DSTB1V02_LOCUS4819</name>
</gene>
<dbReference type="AlphaFoldDB" id="A0A7R8X6F5"/>
<organism evidence="2">
    <name type="scientific">Darwinula stevensoni</name>
    <dbReference type="NCBI Taxonomy" id="69355"/>
    <lineage>
        <taxon>Eukaryota</taxon>
        <taxon>Metazoa</taxon>
        <taxon>Ecdysozoa</taxon>
        <taxon>Arthropoda</taxon>
        <taxon>Crustacea</taxon>
        <taxon>Oligostraca</taxon>
        <taxon>Ostracoda</taxon>
        <taxon>Podocopa</taxon>
        <taxon>Podocopida</taxon>
        <taxon>Darwinulocopina</taxon>
        <taxon>Darwinuloidea</taxon>
        <taxon>Darwinulidae</taxon>
        <taxon>Darwinula</taxon>
    </lineage>
</organism>
<evidence type="ECO:0000313" key="3">
    <source>
        <dbReference type="Proteomes" id="UP000677054"/>
    </source>
</evidence>
<feature type="coiled-coil region" evidence="1">
    <location>
        <begin position="42"/>
        <end position="96"/>
    </location>
</feature>
<evidence type="ECO:0008006" key="4">
    <source>
        <dbReference type="Google" id="ProtNLM"/>
    </source>
</evidence>
<protein>
    <recommendedName>
        <fullName evidence="4">Geminin</fullName>
    </recommendedName>
</protein>
<dbReference type="GO" id="GO:0006275">
    <property type="term" value="P:regulation of DNA replication"/>
    <property type="evidence" value="ECO:0007669"/>
    <property type="project" value="InterPro"/>
</dbReference>
<dbReference type="Pfam" id="PF07412">
    <property type="entry name" value="Geminin"/>
    <property type="match status" value="1"/>
</dbReference>
<dbReference type="InterPro" id="IPR022786">
    <property type="entry name" value="Geminin/Multicilin"/>
</dbReference>
<accession>A0A7R8X6F5</accession>
<dbReference type="Gene3D" id="1.20.5.1180">
    <property type="entry name" value="Geminin coiled-coil domain"/>
    <property type="match status" value="1"/>
</dbReference>
<evidence type="ECO:0000256" key="1">
    <source>
        <dbReference type="SAM" id="Coils"/>
    </source>
</evidence>
<evidence type="ECO:0000313" key="2">
    <source>
        <dbReference type="EMBL" id="CAD7244939.1"/>
    </source>
</evidence>
<name>A0A7R8X6F5_9CRUS</name>
<dbReference type="SUPFAM" id="SSF111469">
    <property type="entry name" value="Geminin coiled-coil domain"/>
    <property type="match status" value="1"/>
</dbReference>
<reference evidence="2" key="1">
    <citation type="submission" date="2020-11" db="EMBL/GenBank/DDBJ databases">
        <authorList>
            <person name="Tran Van P."/>
        </authorList>
    </citation>
    <scope>NUCLEOTIDE SEQUENCE</scope>
</reference>